<evidence type="ECO:0000256" key="4">
    <source>
        <dbReference type="ARBA" id="ARBA00023012"/>
    </source>
</evidence>
<keyword evidence="12" id="KW-1185">Reference proteome</keyword>
<keyword evidence="7" id="KW-0804">Transcription</keyword>
<proteinExistence type="predicted"/>
<dbReference type="InterPro" id="IPR009057">
    <property type="entry name" value="Homeodomain-like_sf"/>
</dbReference>
<dbReference type="GO" id="GO:0005737">
    <property type="term" value="C:cytoplasm"/>
    <property type="evidence" value="ECO:0007669"/>
    <property type="project" value="UniProtKB-SubCell"/>
</dbReference>
<accession>A0A3A6P910</accession>
<keyword evidence="6" id="KW-0238">DNA-binding</keyword>
<dbReference type="PROSITE" id="PS01124">
    <property type="entry name" value="HTH_ARAC_FAMILY_2"/>
    <property type="match status" value="1"/>
</dbReference>
<evidence type="ECO:0000259" key="9">
    <source>
        <dbReference type="PROSITE" id="PS01124"/>
    </source>
</evidence>
<feature type="modified residue" description="4-aspartylphosphate" evidence="8">
    <location>
        <position position="54"/>
    </location>
</feature>
<dbReference type="GO" id="GO:0000160">
    <property type="term" value="P:phosphorelay signal transduction system"/>
    <property type="evidence" value="ECO:0007669"/>
    <property type="project" value="UniProtKB-KW"/>
</dbReference>
<dbReference type="Gene3D" id="3.40.50.2300">
    <property type="match status" value="1"/>
</dbReference>
<dbReference type="CDD" id="cd17536">
    <property type="entry name" value="REC_YesN-like"/>
    <property type="match status" value="1"/>
</dbReference>
<dbReference type="InterPro" id="IPR011006">
    <property type="entry name" value="CheY-like_superfamily"/>
</dbReference>
<keyword evidence="4" id="KW-0902">Two-component regulatory system</keyword>
<dbReference type="PROSITE" id="PS50110">
    <property type="entry name" value="RESPONSE_REGULATORY"/>
    <property type="match status" value="1"/>
</dbReference>
<keyword evidence="2" id="KW-0963">Cytoplasm</keyword>
<evidence type="ECO:0000259" key="10">
    <source>
        <dbReference type="PROSITE" id="PS50110"/>
    </source>
</evidence>
<dbReference type="InterPro" id="IPR001789">
    <property type="entry name" value="Sig_transdc_resp-reg_receiver"/>
</dbReference>
<feature type="domain" description="Response regulatory" evidence="10">
    <location>
        <begin position="2"/>
        <end position="119"/>
    </location>
</feature>
<gene>
    <name evidence="11" type="ORF">D3P09_22950</name>
</gene>
<evidence type="ECO:0000256" key="5">
    <source>
        <dbReference type="ARBA" id="ARBA00023015"/>
    </source>
</evidence>
<dbReference type="AlphaFoldDB" id="A0A3A6P910"/>
<dbReference type="SMART" id="SM00342">
    <property type="entry name" value="HTH_ARAC"/>
    <property type="match status" value="1"/>
</dbReference>
<dbReference type="EMBL" id="QXQB01000006">
    <property type="protein sequence ID" value="RJX37222.1"/>
    <property type="molecule type" value="Genomic_DNA"/>
</dbReference>
<dbReference type="RefSeq" id="WP_120113776.1">
    <property type="nucleotide sequence ID" value="NZ_QXQB01000006.1"/>
</dbReference>
<dbReference type="GO" id="GO:0003700">
    <property type="term" value="F:DNA-binding transcription factor activity"/>
    <property type="evidence" value="ECO:0007669"/>
    <property type="project" value="InterPro"/>
</dbReference>
<dbReference type="Pfam" id="PF12833">
    <property type="entry name" value="HTH_18"/>
    <property type="match status" value="1"/>
</dbReference>
<dbReference type="GO" id="GO:0043565">
    <property type="term" value="F:sequence-specific DNA binding"/>
    <property type="evidence" value="ECO:0007669"/>
    <property type="project" value="InterPro"/>
</dbReference>
<sequence>MKVVIVDDEKHVRSAITMLAEWDKLGIQEVLQASDGEEAERLIELHQPHIVLTDMRMPRKSGAELLTWLSENKPHMKTIVISGYDDFEYVRHAIRHGGMDYILKPVKAAALNEALKKAVQCWRKEEDERIRLTQQMIGMNEMKPHYTDRLLTELLSGQSGREFLEGIQDELQFPAGLASCSVAVAAVSQLDHELFGKFKNRLQLIHFVILNICNELLRSRGIAFRQLDSRGEIVLLFWGPSEQFEALLGEIGKGILVTLQRQVHFGLALERSYPKELPRAYQEASKALWKRNALDPARIHRQHAEKMEQAGRPLRLSAYEEELRLAALSGSNDRIRAAAEHWIAEVRQLDSVSPELLLQWNQEWEWMRTQWLEDGRTTSAVDARETSADMPVCLPLDQQGMLSWATLQGELENRLADVSAPLTRMHANHTSFIESIASYLNEHYREEVSLQDVAARFYLSREYIARKFKQAYGVTILDYLSRIRIDRAKLLLHNPHLRIVQIAEMVGYPDEKYFRRVFKKIEGVSPGEYRKEHTIG</sequence>
<name>A0A3A6P910_9BACL</name>
<dbReference type="Gene3D" id="1.10.10.60">
    <property type="entry name" value="Homeodomain-like"/>
    <property type="match status" value="2"/>
</dbReference>
<dbReference type="PRINTS" id="PR00032">
    <property type="entry name" value="HTHARAC"/>
</dbReference>
<reference evidence="11 12" key="1">
    <citation type="submission" date="2018-09" db="EMBL/GenBank/DDBJ databases">
        <title>Paenibacillus aracenensis nov. sp. isolated from a cave in southern Spain.</title>
        <authorList>
            <person name="Jurado V."/>
            <person name="Gutierrez-Patricio S."/>
            <person name="Gonzalez-Pimentel J.L."/>
            <person name="Miller A.Z."/>
            <person name="Laiz L."/>
            <person name="Saiz-Jimenez C."/>
        </authorList>
    </citation>
    <scope>NUCLEOTIDE SEQUENCE [LARGE SCALE GENOMIC DNA]</scope>
    <source>
        <strain evidence="11 12">JCM 19203</strain>
    </source>
</reference>
<dbReference type="InterPro" id="IPR020449">
    <property type="entry name" value="Tscrpt_reg_AraC-type_HTH"/>
</dbReference>
<feature type="domain" description="HTH araC/xylS-type" evidence="9">
    <location>
        <begin position="434"/>
        <end position="532"/>
    </location>
</feature>
<evidence type="ECO:0000313" key="11">
    <source>
        <dbReference type="EMBL" id="RJX37222.1"/>
    </source>
</evidence>
<protein>
    <submittedName>
        <fullName evidence="11">Response regulator</fullName>
    </submittedName>
</protein>
<dbReference type="SMART" id="SM00448">
    <property type="entry name" value="REC"/>
    <property type="match status" value="1"/>
</dbReference>
<comment type="subcellular location">
    <subcellularLocation>
        <location evidence="1">Cytoplasm</location>
    </subcellularLocation>
</comment>
<comment type="caution">
    <text evidence="11">The sequence shown here is derived from an EMBL/GenBank/DDBJ whole genome shotgun (WGS) entry which is preliminary data.</text>
</comment>
<dbReference type="InterPro" id="IPR018060">
    <property type="entry name" value="HTH_AraC"/>
</dbReference>
<dbReference type="InterPro" id="IPR018062">
    <property type="entry name" value="HTH_AraC-typ_CS"/>
</dbReference>
<organism evidence="11 12">
    <name type="scientific">Paenibacillus pinisoli</name>
    <dbReference type="NCBI Taxonomy" id="1276110"/>
    <lineage>
        <taxon>Bacteria</taxon>
        <taxon>Bacillati</taxon>
        <taxon>Bacillota</taxon>
        <taxon>Bacilli</taxon>
        <taxon>Bacillales</taxon>
        <taxon>Paenibacillaceae</taxon>
        <taxon>Paenibacillus</taxon>
    </lineage>
</organism>
<dbReference type="Pfam" id="PF00072">
    <property type="entry name" value="Response_reg"/>
    <property type="match status" value="1"/>
</dbReference>
<dbReference type="PANTHER" id="PTHR42713">
    <property type="entry name" value="HISTIDINE KINASE-RELATED"/>
    <property type="match status" value="1"/>
</dbReference>
<evidence type="ECO:0000313" key="12">
    <source>
        <dbReference type="Proteomes" id="UP000267798"/>
    </source>
</evidence>
<evidence type="ECO:0000256" key="7">
    <source>
        <dbReference type="ARBA" id="ARBA00023163"/>
    </source>
</evidence>
<dbReference type="SUPFAM" id="SSF52172">
    <property type="entry name" value="CheY-like"/>
    <property type="match status" value="1"/>
</dbReference>
<dbReference type="PANTHER" id="PTHR42713:SF3">
    <property type="entry name" value="TRANSCRIPTIONAL REGULATORY PROTEIN HPTR"/>
    <property type="match status" value="1"/>
</dbReference>
<dbReference type="OrthoDB" id="159632at2"/>
<evidence type="ECO:0000256" key="2">
    <source>
        <dbReference type="ARBA" id="ARBA00022490"/>
    </source>
</evidence>
<keyword evidence="5" id="KW-0805">Transcription regulation</keyword>
<dbReference type="PROSITE" id="PS00041">
    <property type="entry name" value="HTH_ARAC_FAMILY_1"/>
    <property type="match status" value="1"/>
</dbReference>
<evidence type="ECO:0000256" key="6">
    <source>
        <dbReference type="ARBA" id="ARBA00023125"/>
    </source>
</evidence>
<evidence type="ECO:0000256" key="3">
    <source>
        <dbReference type="ARBA" id="ARBA00022553"/>
    </source>
</evidence>
<evidence type="ECO:0000256" key="1">
    <source>
        <dbReference type="ARBA" id="ARBA00004496"/>
    </source>
</evidence>
<dbReference type="Proteomes" id="UP000267798">
    <property type="component" value="Unassembled WGS sequence"/>
</dbReference>
<dbReference type="InterPro" id="IPR051552">
    <property type="entry name" value="HptR"/>
</dbReference>
<dbReference type="SUPFAM" id="SSF46689">
    <property type="entry name" value="Homeodomain-like"/>
    <property type="match status" value="2"/>
</dbReference>
<keyword evidence="3 8" id="KW-0597">Phosphoprotein</keyword>
<evidence type="ECO:0000256" key="8">
    <source>
        <dbReference type="PROSITE-ProRule" id="PRU00169"/>
    </source>
</evidence>